<proteinExistence type="predicted"/>
<dbReference type="KEGG" id="apel:CA267_005000"/>
<dbReference type="GO" id="GO:0016757">
    <property type="term" value="F:glycosyltransferase activity"/>
    <property type="evidence" value="ECO:0007669"/>
    <property type="project" value="InterPro"/>
</dbReference>
<dbReference type="Gene3D" id="3.40.50.2000">
    <property type="entry name" value="Glycogen Phosphorylase B"/>
    <property type="match status" value="2"/>
</dbReference>
<dbReference type="Pfam" id="PF13439">
    <property type="entry name" value="Glyco_transf_4"/>
    <property type="match status" value="1"/>
</dbReference>
<dbReference type="RefSeq" id="WP_075608512.1">
    <property type="nucleotide sequence ID" value="NZ_CP052766.1"/>
</dbReference>
<feature type="domain" description="Glycosyltransferase subfamily 4-like N-terminal" evidence="2">
    <location>
        <begin position="16"/>
        <end position="176"/>
    </location>
</feature>
<dbReference type="SUPFAM" id="SSF53756">
    <property type="entry name" value="UDP-Glycosyltransferase/glycogen phosphorylase"/>
    <property type="match status" value="1"/>
</dbReference>
<organism evidence="3 4">
    <name type="scientific">Alteromonas pelagimontana</name>
    <dbReference type="NCBI Taxonomy" id="1858656"/>
    <lineage>
        <taxon>Bacteria</taxon>
        <taxon>Pseudomonadati</taxon>
        <taxon>Pseudomonadota</taxon>
        <taxon>Gammaproteobacteria</taxon>
        <taxon>Alteromonadales</taxon>
        <taxon>Alteromonadaceae</taxon>
        <taxon>Alteromonas/Salinimonas group</taxon>
        <taxon>Alteromonas</taxon>
    </lineage>
</organism>
<dbReference type="InterPro" id="IPR001296">
    <property type="entry name" value="Glyco_trans_1"/>
</dbReference>
<dbReference type="PANTHER" id="PTHR46401:SF8">
    <property type="entry name" value="BLL6006 PROTEIN"/>
    <property type="match status" value="1"/>
</dbReference>
<dbReference type="Pfam" id="PF00534">
    <property type="entry name" value="Glycos_transf_1"/>
    <property type="match status" value="1"/>
</dbReference>
<dbReference type="PANTHER" id="PTHR46401">
    <property type="entry name" value="GLYCOSYLTRANSFERASE WBBK-RELATED"/>
    <property type="match status" value="1"/>
</dbReference>
<reference evidence="4" key="1">
    <citation type="submission" date="2014-12" db="EMBL/GenBank/DDBJ databases">
        <title>Complete genome sequence of a multi-drug resistant Klebsiella pneumoniae.</title>
        <authorList>
            <person name="Hua X."/>
            <person name="Chen Q."/>
            <person name="Li X."/>
            <person name="Feng Y."/>
            <person name="Ruan Z."/>
            <person name="Yu Y."/>
        </authorList>
    </citation>
    <scope>NUCLEOTIDE SEQUENCE [LARGE SCALE GENOMIC DNA]</scope>
    <source>
        <strain evidence="4">5.12</strain>
    </source>
</reference>
<reference evidence="3 4" key="2">
    <citation type="submission" date="2020-04" db="EMBL/GenBank/DDBJ databases">
        <title>Complete genome sequence of Alteromonas pelagimontana 5.12T.</title>
        <authorList>
            <person name="Sinha R.K."/>
            <person name="Krishnan K.P."/>
            <person name="Kurian J.P."/>
        </authorList>
    </citation>
    <scope>NUCLEOTIDE SEQUENCE [LARGE SCALE GENOMIC DNA]</scope>
    <source>
        <strain evidence="3 4">5.12</strain>
    </source>
</reference>
<feature type="domain" description="Glycosyl transferase family 1" evidence="1">
    <location>
        <begin position="198"/>
        <end position="331"/>
    </location>
</feature>
<dbReference type="CDD" id="cd03801">
    <property type="entry name" value="GT4_PimA-like"/>
    <property type="match status" value="1"/>
</dbReference>
<name>A0A6M4MBJ5_9ALTE</name>
<dbReference type="AlphaFoldDB" id="A0A6M4MBJ5"/>
<dbReference type="OrthoDB" id="9768937at2"/>
<sequence length="369" mass="41640">MIKVCVIGVRGVPLCIGGIETICRELYPLIYQLSTDWDITILARNTVSEKSYTYKGIKIKVIPALTLPGLENFVHTFVSLIYARLFLHPKLVHLHGIGPGFFSWFARLLGFKTIVTHHAQDYLRPKWGFAGRSILRLGEIISCIFANKVICVSESLQIYLDQQYRFLRSKRVVIRNAGSLNFDAVQSDLTVLERMELEPKKYILAVGRLDETKAFHELIEAYNLAQIQNYKLVIVGGGHGTTAYIRKLEKLSSDNVVFAGSFFDDDLAAIYRNAALLVNPSHMEGYCLVVAEALSANLPVLVSDIPPHREFGLPGECFFNVGDVAALARKISVEDYEIYYSVEASKKQMLNTWQSNAEKHVQLFTEMIR</sequence>
<evidence type="ECO:0000259" key="2">
    <source>
        <dbReference type="Pfam" id="PF13439"/>
    </source>
</evidence>
<evidence type="ECO:0000313" key="3">
    <source>
        <dbReference type="EMBL" id="QJR80178.1"/>
    </source>
</evidence>
<keyword evidence="4" id="KW-1185">Reference proteome</keyword>
<keyword evidence="3" id="KW-0808">Transferase</keyword>
<evidence type="ECO:0000313" key="4">
    <source>
        <dbReference type="Proteomes" id="UP000219285"/>
    </source>
</evidence>
<accession>A0A6M4MBJ5</accession>
<protein>
    <submittedName>
        <fullName evidence="3">Glycosyltransferase family 4 protein</fullName>
    </submittedName>
</protein>
<evidence type="ECO:0000259" key="1">
    <source>
        <dbReference type="Pfam" id="PF00534"/>
    </source>
</evidence>
<dbReference type="Proteomes" id="UP000219285">
    <property type="component" value="Chromosome"/>
</dbReference>
<gene>
    <name evidence="3" type="ORF">CA267_005000</name>
</gene>
<dbReference type="InterPro" id="IPR028098">
    <property type="entry name" value="Glyco_trans_4-like_N"/>
</dbReference>
<dbReference type="EMBL" id="CP052766">
    <property type="protein sequence ID" value="QJR80178.1"/>
    <property type="molecule type" value="Genomic_DNA"/>
</dbReference>